<sequence>MDNPDIAGQANRDADTKRLTPWNLPPDSAENSSNSHSHNERICMMLLRSRLQQIRNMEEKLELMSKYSLKLLNAQDEFAALLSQEKEDTLRLAAEVGASTNTNGYVMSYAVALENCCNTLLNKD</sequence>
<gene>
    <name evidence="2" type="ORF">PHPALM_27378</name>
</gene>
<proteinExistence type="predicted"/>
<name>A0A2P4XCQ6_9STRA</name>
<evidence type="ECO:0000256" key="1">
    <source>
        <dbReference type="SAM" id="MobiDB-lite"/>
    </source>
</evidence>
<comment type="caution">
    <text evidence="2">The sequence shown here is derived from an EMBL/GenBank/DDBJ whole genome shotgun (WGS) entry which is preliminary data.</text>
</comment>
<dbReference type="AlphaFoldDB" id="A0A2P4XCQ6"/>
<dbReference type="OrthoDB" id="101648at2759"/>
<evidence type="ECO:0000313" key="3">
    <source>
        <dbReference type="Proteomes" id="UP000237271"/>
    </source>
</evidence>
<keyword evidence="3" id="KW-1185">Reference proteome</keyword>
<dbReference type="EMBL" id="NCKW01014996">
    <property type="protein sequence ID" value="POM63318.1"/>
    <property type="molecule type" value="Genomic_DNA"/>
</dbReference>
<accession>A0A2P4XCQ6</accession>
<protein>
    <submittedName>
        <fullName evidence="2">Uncharacterized protein</fullName>
    </submittedName>
</protein>
<feature type="region of interest" description="Disordered" evidence="1">
    <location>
        <begin position="1"/>
        <end position="38"/>
    </location>
</feature>
<reference evidence="2 3" key="1">
    <citation type="journal article" date="2017" name="Genome Biol. Evol.">
        <title>Phytophthora megakarya and P. palmivora, closely related causal agents of cacao black pod rot, underwent increases in genome sizes and gene numbers by different mechanisms.</title>
        <authorList>
            <person name="Ali S.S."/>
            <person name="Shao J."/>
            <person name="Lary D.J."/>
            <person name="Kronmiller B."/>
            <person name="Shen D."/>
            <person name="Strem M.D."/>
            <person name="Amoako-Attah I."/>
            <person name="Akrofi A.Y."/>
            <person name="Begoude B.A."/>
            <person name="Ten Hoopen G.M."/>
            <person name="Coulibaly K."/>
            <person name="Kebe B.I."/>
            <person name="Melnick R.L."/>
            <person name="Guiltinan M.J."/>
            <person name="Tyler B.M."/>
            <person name="Meinhardt L.W."/>
            <person name="Bailey B.A."/>
        </authorList>
    </citation>
    <scope>NUCLEOTIDE SEQUENCE [LARGE SCALE GENOMIC DNA]</scope>
    <source>
        <strain evidence="3">sbr112.9</strain>
    </source>
</reference>
<dbReference type="Proteomes" id="UP000237271">
    <property type="component" value="Unassembled WGS sequence"/>
</dbReference>
<organism evidence="2 3">
    <name type="scientific">Phytophthora palmivora</name>
    <dbReference type="NCBI Taxonomy" id="4796"/>
    <lineage>
        <taxon>Eukaryota</taxon>
        <taxon>Sar</taxon>
        <taxon>Stramenopiles</taxon>
        <taxon>Oomycota</taxon>
        <taxon>Peronosporomycetes</taxon>
        <taxon>Peronosporales</taxon>
        <taxon>Peronosporaceae</taxon>
        <taxon>Phytophthora</taxon>
    </lineage>
</organism>
<evidence type="ECO:0000313" key="2">
    <source>
        <dbReference type="EMBL" id="POM63318.1"/>
    </source>
</evidence>